<gene>
    <name evidence="1" type="ORF">NAPIS_ORF02579</name>
</gene>
<evidence type="ECO:0000313" key="2">
    <source>
        <dbReference type="Proteomes" id="UP000053780"/>
    </source>
</evidence>
<proteinExistence type="predicted"/>
<sequence>MRIELDQNEFLYELCEHDEVIVYKDENDPTYKKLISCFSKSVVKVCVKDMDTLKNIIMNDLCVSEIPFAIYCGHIITKHHKIQKEIERIDFFKESILERKIQKIICLNDIAIFMEGKPETTNEQTLEMLKIFKNISYAYYNVLLNERLKLKVIDMTGYFNFPQIFINSNFVGGIEEVLNLHHKGEL</sequence>
<dbReference type="Proteomes" id="UP000053780">
    <property type="component" value="Unassembled WGS sequence"/>
</dbReference>
<organism evidence="1 2">
    <name type="scientific">Vairimorpha apis BRL 01</name>
    <dbReference type="NCBI Taxonomy" id="1037528"/>
    <lineage>
        <taxon>Eukaryota</taxon>
        <taxon>Fungi</taxon>
        <taxon>Fungi incertae sedis</taxon>
        <taxon>Microsporidia</taxon>
        <taxon>Nosematidae</taxon>
        <taxon>Vairimorpha</taxon>
    </lineage>
</organism>
<name>T0KWP0_9MICR</name>
<dbReference type="SUPFAM" id="SSF52833">
    <property type="entry name" value="Thioredoxin-like"/>
    <property type="match status" value="1"/>
</dbReference>
<dbReference type="Gene3D" id="3.40.30.10">
    <property type="entry name" value="Glutaredoxin"/>
    <property type="match status" value="1"/>
</dbReference>
<dbReference type="InterPro" id="IPR036249">
    <property type="entry name" value="Thioredoxin-like_sf"/>
</dbReference>
<dbReference type="PROSITE" id="PS51354">
    <property type="entry name" value="GLUTAREDOXIN_2"/>
    <property type="match status" value="1"/>
</dbReference>
<dbReference type="VEuPathDB" id="MicrosporidiaDB:NAPIS_ORF02579"/>
<reference evidence="1 2" key="1">
    <citation type="journal article" date="2013" name="BMC Genomics">
        <title>Genome sequencing and comparative genomics of honey bee microsporidia, Nosema apis reveal novel insights into host-parasite interactions.</title>
        <authorList>
            <person name="Chen Yp."/>
            <person name="Pettis J.S."/>
            <person name="Zhao Y."/>
            <person name="Liu X."/>
            <person name="Tallon L.J."/>
            <person name="Sadzewicz L.D."/>
            <person name="Li R."/>
            <person name="Zheng H."/>
            <person name="Huang S."/>
            <person name="Zhang X."/>
            <person name="Hamilton M.C."/>
            <person name="Pernal S.F."/>
            <person name="Melathopoulos A.P."/>
            <person name="Yan X."/>
            <person name="Evans J.D."/>
        </authorList>
    </citation>
    <scope>NUCLEOTIDE SEQUENCE [LARGE SCALE GENOMIC DNA]</scope>
    <source>
        <strain evidence="1 2">BRL 01</strain>
    </source>
</reference>
<dbReference type="HOGENOM" id="CLU_1468594_0_0_1"/>
<protein>
    <submittedName>
        <fullName evidence="1">Uncharacterized protein</fullName>
    </submittedName>
</protein>
<dbReference type="OrthoDB" id="415696at2759"/>
<evidence type="ECO:0000313" key="1">
    <source>
        <dbReference type="EMBL" id="EQB59882.1"/>
    </source>
</evidence>
<keyword evidence="2" id="KW-1185">Reference proteome</keyword>
<accession>T0KWP0</accession>
<dbReference type="AlphaFoldDB" id="T0KWP0"/>
<dbReference type="EMBL" id="KE647357">
    <property type="protein sequence ID" value="EQB59882.1"/>
    <property type="molecule type" value="Genomic_DNA"/>
</dbReference>